<gene>
    <name evidence="2" type="ORF">DWX31_07930</name>
</gene>
<sequence length="190" mass="21091">MRKFIKGNMKKKNFTFLAVMMAVILSGCSLAETKTAETPVEQSPSINDVKMESQEYTAGMPEESASVAAETPEEALAMEETTEELSEDALEVKNIADVFCTAYFDRNIEVIKKYLSSSYEAPVKVLDSAEEVTDITVKGLADIKEADIGDGYTVSCEFKPNAQSDTFQYLTLEFIKQEDGWKIQAYGLEL</sequence>
<dbReference type="PROSITE" id="PS51257">
    <property type="entry name" value="PROKAR_LIPOPROTEIN"/>
    <property type="match status" value="1"/>
</dbReference>
<dbReference type="EMBL" id="QTJW01000005">
    <property type="protein sequence ID" value="RGD70844.1"/>
    <property type="molecule type" value="Genomic_DNA"/>
</dbReference>
<proteinExistence type="predicted"/>
<name>A0A3E3DNF4_9FIRM</name>
<reference evidence="2 3" key="1">
    <citation type="submission" date="2018-08" db="EMBL/GenBank/DDBJ databases">
        <title>A genome reference for cultivated species of the human gut microbiota.</title>
        <authorList>
            <person name="Zou Y."/>
            <person name="Xue W."/>
            <person name="Luo G."/>
        </authorList>
    </citation>
    <scope>NUCLEOTIDE SEQUENCE [LARGE SCALE GENOMIC DNA]</scope>
    <source>
        <strain evidence="2 3">AF19-13AC</strain>
    </source>
</reference>
<accession>A0A3E3DNF4</accession>
<dbReference type="AlphaFoldDB" id="A0A3E3DNF4"/>
<evidence type="ECO:0000313" key="3">
    <source>
        <dbReference type="Proteomes" id="UP000261023"/>
    </source>
</evidence>
<feature type="chain" id="PRO_5039519093" description="DUF4878 domain-containing protein" evidence="1">
    <location>
        <begin position="32"/>
        <end position="190"/>
    </location>
</feature>
<evidence type="ECO:0008006" key="4">
    <source>
        <dbReference type="Google" id="ProtNLM"/>
    </source>
</evidence>
<comment type="caution">
    <text evidence="2">The sequence shown here is derived from an EMBL/GenBank/DDBJ whole genome shotgun (WGS) entry which is preliminary data.</text>
</comment>
<keyword evidence="1" id="KW-0732">Signal</keyword>
<dbReference type="RefSeq" id="WP_025531889.1">
    <property type="nucleotide sequence ID" value="NZ_QTJW01000005.1"/>
</dbReference>
<evidence type="ECO:0000313" key="2">
    <source>
        <dbReference type="EMBL" id="RGD70844.1"/>
    </source>
</evidence>
<evidence type="ECO:0000256" key="1">
    <source>
        <dbReference type="SAM" id="SignalP"/>
    </source>
</evidence>
<protein>
    <recommendedName>
        <fullName evidence="4">DUF4878 domain-containing protein</fullName>
    </recommendedName>
</protein>
<feature type="signal peptide" evidence="1">
    <location>
        <begin position="1"/>
        <end position="31"/>
    </location>
</feature>
<organism evidence="2 3">
    <name type="scientific">Hungatella hathewayi</name>
    <dbReference type="NCBI Taxonomy" id="154046"/>
    <lineage>
        <taxon>Bacteria</taxon>
        <taxon>Bacillati</taxon>
        <taxon>Bacillota</taxon>
        <taxon>Clostridia</taxon>
        <taxon>Lachnospirales</taxon>
        <taxon>Lachnospiraceae</taxon>
        <taxon>Hungatella</taxon>
    </lineage>
</organism>
<dbReference type="Proteomes" id="UP000261023">
    <property type="component" value="Unassembled WGS sequence"/>
</dbReference>
<dbReference type="OrthoDB" id="9770467at2"/>